<protein>
    <submittedName>
        <fullName evidence="1">Uncharacterized protein</fullName>
    </submittedName>
</protein>
<dbReference type="EMBL" id="CAMAPF010000065">
    <property type="protein sequence ID" value="CAH9090594.1"/>
    <property type="molecule type" value="Genomic_DNA"/>
</dbReference>
<comment type="caution">
    <text evidence="1">The sequence shown here is derived from an EMBL/GenBank/DDBJ whole genome shotgun (WGS) entry which is preliminary data.</text>
</comment>
<reference evidence="1" key="1">
    <citation type="submission" date="2022-07" db="EMBL/GenBank/DDBJ databases">
        <authorList>
            <person name="Macas J."/>
            <person name="Novak P."/>
            <person name="Neumann P."/>
        </authorList>
    </citation>
    <scope>NUCLEOTIDE SEQUENCE</scope>
</reference>
<keyword evidence="2" id="KW-1185">Reference proteome</keyword>
<accession>A0AAV0D1H7</accession>
<organism evidence="1 2">
    <name type="scientific">Cuscuta epithymum</name>
    <dbReference type="NCBI Taxonomy" id="186058"/>
    <lineage>
        <taxon>Eukaryota</taxon>
        <taxon>Viridiplantae</taxon>
        <taxon>Streptophyta</taxon>
        <taxon>Embryophyta</taxon>
        <taxon>Tracheophyta</taxon>
        <taxon>Spermatophyta</taxon>
        <taxon>Magnoliopsida</taxon>
        <taxon>eudicotyledons</taxon>
        <taxon>Gunneridae</taxon>
        <taxon>Pentapetalae</taxon>
        <taxon>asterids</taxon>
        <taxon>lamiids</taxon>
        <taxon>Solanales</taxon>
        <taxon>Convolvulaceae</taxon>
        <taxon>Cuscuteae</taxon>
        <taxon>Cuscuta</taxon>
        <taxon>Cuscuta subgen. Cuscuta</taxon>
    </lineage>
</organism>
<gene>
    <name evidence="1" type="ORF">CEPIT_LOCUS11357</name>
</gene>
<evidence type="ECO:0000313" key="1">
    <source>
        <dbReference type="EMBL" id="CAH9090594.1"/>
    </source>
</evidence>
<proteinExistence type="predicted"/>
<evidence type="ECO:0000313" key="2">
    <source>
        <dbReference type="Proteomes" id="UP001152523"/>
    </source>
</evidence>
<dbReference type="Proteomes" id="UP001152523">
    <property type="component" value="Unassembled WGS sequence"/>
</dbReference>
<sequence length="96" mass="10713">MPVPRLLTDRELLDCLANPKPHTEPLLADDELISPQTEVSESNASGGKVLEVTPVKRILSDRELLDRVVDTEWDSASSRLLPRRSARLKAKKIDEA</sequence>
<dbReference type="AlphaFoldDB" id="A0AAV0D1H7"/>
<name>A0AAV0D1H7_9ASTE</name>